<organism evidence="2 3">
    <name type="scientific">Nosocomiicoccus ampullae</name>
    <dbReference type="NCBI Taxonomy" id="489910"/>
    <lineage>
        <taxon>Bacteria</taxon>
        <taxon>Bacillati</taxon>
        <taxon>Bacillota</taxon>
        <taxon>Bacilli</taxon>
        <taxon>Bacillales</taxon>
        <taxon>Staphylococcaceae</taxon>
        <taxon>Nosocomiicoccus</taxon>
    </lineage>
</organism>
<dbReference type="PANTHER" id="PTHR43617">
    <property type="entry name" value="L-AMINO ACID N-ACETYLTRANSFERASE"/>
    <property type="match status" value="1"/>
</dbReference>
<dbReference type="Proteomes" id="UP000579136">
    <property type="component" value="Unassembled WGS sequence"/>
</dbReference>
<protein>
    <submittedName>
        <fullName evidence="2">Ribosomal protein S18 acetylase RimI-like enzyme</fullName>
    </submittedName>
</protein>
<comment type="caution">
    <text evidence="2">The sequence shown here is derived from an EMBL/GenBank/DDBJ whole genome shotgun (WGS) entry which is preliminary data.</text>
</comment>
<sequence length="167" mass="19337">MSIRKGQLSDIDTVMSIKDSVVKLMKESGNNQWDDSYPSRDVLLNDIKNDHLFVYEEDDAVLGFIVADDNHAFEYDDIPWELARLDSIAFHRAAVDPNAQGKGVASKLMDEVESFFKHKGYLGVHTDTNLNNIPMQRLFEKRGYEYRGKLNLHNNLDEWYVAYEKVF</sequence>
<name>A0A9Q2CZG2_9STAP</name>
<evidence type="ECO:0000259" key="1">
    <source>
        <dbReference type="PROSITE" id="PS51186"/>
    </source>
</evidence>
<dbReference type="PANTHER" id="PTHR43617:SF22">
    <property type="entry name" value="L-AMINO ACID N-ACETYLTRANSFERASE AAAT"/>
    <property type="match status" value="1"/>
</dbReference>
<evidence type="ECO:0000313" key="2">
    <source>
        <dbReference type="EMBL" id="MBB5175664.1"/>
    </source>
</evidence>
<dbReference type="InterPro" id="IPR000182">
    <property type="entry name" value="GNAT_dom"/>
</dbReference>
<dbReference type="GO" id="GO:0016747">
    <property type="term" value="F:acyltransferase activity, transferring groups other than amino-acyl groups"/>
    <property type="evidence" value="ECO:0007669"/>
    <property type="project" value="InterPro"/>
</dbReference>
<dbReference type="RefSeq" id="WP_183673170.1">
    <property type="nucleotide sequence ID" value="NZ_CBCRYX010000002.1"/>
</dbReference>
<dbReference type="GO" id="GO:0005840">
    <property type="term" value="C:ribosome"/>
    <property type="evidence" value="ECO:0007669"/>
    <property type="project" value="UniProtKB-KW"/>
</dbReference>
<dbReference type="Pfam" id="PF00583">
    <property type="entry name" value="Acetyltransf_1"/>
    <property type="match status" value="1"/>
</dbReference>
<keyword evidence="3" id="KW-1185">Reference proteome</keyword>
<dbReference type="Gene3D" id="3.40.630.30">
    <property type="match status" value="1"/>
</dbReference>
<evidence type="ECO:0000313" key="3">
    <source>
        <dbReference type="Proteomes" id="UP000579136"/>
    </source>
</evidence>
<feature type="domain" description="N-acetyltransferase" evidence="1">
    <location>
        <begin position="1"/>
        <end position="167"/>
    </location>
</feature>
<gene>
    <name evidence="2" type="ORF">HNQ45_000539</name>
</gene>
<dbReference type="EMBL" id="JACHHF010000003">
    <property type="protein sequence ID" value="MBB5175664.1"/>
    <property type="molecule type" value="Genomic_DNA"/>
</dbReference>
<reference evidence="2 3" key="1">
    <citation type="submission" date="2020-08" db="EMBL/GenBank/DDBJ databases">
        <title>Genomic Encyclopedia of Type Strains, Phase IV (KMG-IV): sequencing the most valuable type-strain genomes for metagenomic binning, comparative biology and taxonomic classification.</title>
        <authorList>
            <person name="Goeker M."/>
        </authorList>
    </citation>
    <scope>NUCLEOTIDE SEQUENCE [LARGE SCALE GENOMIC DNA]</scope>
    <source>
        <strain evidence="2 3">DSM 19163</strain>
    </source>
</reference>
<accession>A0A9Q2CZG2</accession>
<dbReference type="AlphaFoldDB" id="A0A9Q2CZG2"/>
<dbReference type="InterPro" id="IPR050276">
    <property type="entry name" value="MshD_Acetyltransferase"/>
</dbReference>
<keyword evidence="2" id="KW-0689">Ribosomal protein</keyword>
<keyword evidence="2" id="KW-0687">Ribonucleoprotein</keyword>
<dbReference type="PROSITE" id="PS51186">
    <property type="entry name" value="GNAT"/>
    <property type="match status" value="1"/>
</dbReference>
<dbReference type="InterPro" id="IPR016181">
    <property type="entry name" value="Acyl_CoA_acyltransferase"/>
</dbReference>
<dbReference type="SUPFAM" id="SSF55729">
    <property type="entry name" value="Acyl-CoA N-acyltransferases (Nat)"/>
    <property type="match status" value="1"/>
</dbReference>
<dbReference type="CDD" id="cd04301">
    <property type="entry name" value="NAT_SF"/>
    <property type="match status" value="1"/>
</dbReference>
<proteinExistence type="predicted"/>